<protein>
    <submittedName>
        <fullName evidence="3">Integrin alpha-IIb, Integrin beta-3, transmembrane signaling, protein structure</fullName>
    </submittedName>
</protein>
<evidence type="ECO:0000256" key="2">
    <source>
        <dbReference type="SAM" id="Phobius"/>
    </source>
</evidence>
<feature type="transmembrane region" description="Helical" evidence="2">
    <location>
        <begin position="81"/>
        <end position="100"/>
    </location>
</feature>
<accession>A0A8S5UZQ5</accession>
<feature type="compositionally biased region" description="Acidic residues" evidence="1">
    <location>
        <begin position="114"/>
        <end position="124"/>
    </location>
</feature>
<keyword evidence="3" id="KW-0401">Integrin</keyword>
<proteinExistence type="predicted"/>
<name>A0A8S5UZQ5_9CAUD</name>
<keyword evidence="2 3" id="KW-0812">Transmembrane</keyword>
<dbReference type="GO" id="GO:0007229">
    <property type="term" value="P:integrin-mediated signaling pathway"/>
    <property type="evidence" value="ECO:0007669"/>
    <property type="project" value="UniProtKB-KW"/>
</dbReference>
<feature type="region of interest" description="Disordered" evidence="1">
    <location>
        <begin position="105"/>
        <end position="124"/>
    </location>
</feature>
<evidence type="ECO:0000313" key="3">
    <source>
        <dbReference type="EMBL" id="DAF99923.1"/>
    </source>
</evidence>
<evidence type="ECO:0000256" key="1">
    <source>
        <dbReference type="SAM" id="MobiDB-lite"/>
    </source>
</evidence>
<organism evidence="3">
    <name type="scientific">Siphoviridae sp. ctJT77</name>
    <dbReference type="NCBI Taxonomy" id="2825432"/>
    <lineage>
        <taxon>Viruses</taxon>
        <taxon>Duplodnaviria</taxon>
        <taxon>Heunggongvirae</taxon>
        <taxon>Uroviricota</taxon>
        <taxon>Caudoviricetes</taxon>
    </lineage>
</organism>
<sequence>MIKNLVCALIMISVYETISGIYIDRVKNSFYNELNTFIKEEIEMDETMNTGVEVMTDVSGEDEVSQEITIEESSGGPSKTFVGLVVGGIAAVAIGATVAWKRHKKNKAEKAQEAAEEDFEDNDFDDEFFEEDPETEEVAAETTAEVVEETTEKKTKKK</sequence>
<reference evidence="3" key="1">
    <citation type="journal article" date="2021" name="Proc. Natl. Acad. Sci. U.S.A.">
        <title>A Catalog of Tens of Thousands of Viruses from Human Metagenomes Reveals Hidden Associations with Chronic Diseases.</title>
        <authorList>
            <person name="Tisza M.J."/>
            <person name="Buck C.B."/>
        </authorList>
    </citation>
    <scope>NUCLEOTIDE SEQUENCE</scope>
    <source>
        <strain evidence="3">CtJT77</strain>
    </source>
</reference>
<keyword evidence="2" id="KW-1133">Transmembrane helix</keyword>
<dbReference type="EMBL" id="BK016174">
    <property type="protein sequence ID" value="DAF99923.1"/>
    <property type="molecule type" value="Genomic_DNA"/>
</dbReference>
<keyword evidence="2" id="KW-0472">Membrane</keyword>
<feature type="region of interest" description="Disordered" evidence="1">
    <location>
        <begin position="130"/>
        <end position="158"/>
    </location>
</feature>
<feature type="compositionally biased region" description="Acidic residues" evidence="1">
    <location>
        <begin position="130"/>
        <end position="139"/>
    </location>
</feature>